<dbReference type="PANTHER" id="PTHR12246">
    <property type="entry name" value="PALMITOYLTRANSFERASE ZDHHC16"/>
    <property type="match status" value="1"/>
</dbReference>
<evidence type="ECO:0000256" key="8">
    <source>
        <dbReference type="SAM" id="MobiDB-lite"/>
    </source>
</evidence>
<feature type="compositionally biased region" description="Basic and acidic residues" evidence="8">
    <location>
        <begin position="235"/>
        <end position="253"/>
    </location>
</feature>
<comment type="domain">
    <text evidence="7">The DHHC domain is required for palmitoyltransferase activity.</text>
</comment>
<evidence type="ECO:0000313" key="10">
    <source>
        <dbReference type="EMBL" id="CAF1152980.1"/>
    </source>
</evidence>
<dbReference type="Pfam" id="PF01529">
    <property type="entry name" value="DHHC"/>
    <property type="match status" value="1"/>
</dbReference>
<feature type="compositionally biased region" description="Polar residues" evidence="8">
    <location>
        <begin position="224"/>
        <end position="234"/>
    </location>
</feature>
<dbReference type="Proteomes" id="UP000663877">
    <property type="component" value="Unassembled WGS sequence"/>
</dbReference>
<comment type="similarity">
    <text evidence="7">Belongs to the DHHC palmitoyltransferase family.</text>
</comment>
<accession>A0A815GKN6</accession>
<dbReference type="OrthoDB" id="331948at2759"/>
<keyword evidence="6 7" id="KW-0012">Acyltransferase</keyword>
<name>A0A815GKN6_9BILA</name>
<comment type="catalytic activity">
    <reaction evidence="7">
        <text>L-cysteinyl-[protein] + hexadecanoyl-CoA = S-hexadecanoyl-L-cysteinyl-[protein] + CoA</text>
        <dbReference type="Rhea" id="RHEA:36683"/>
        <dbReference type="Rhea" id="RHEA-COMP:10131"/>
        <dbReference type="Rhea" id="RHEA-COMP:11032"/>
        <dbReference type="ChEBI" id="CHEBI:29950"/>
        <dbReference type="ChEBI" id="CHEBI:57287"/>
        <dbReference type="ChEBI" id="CHEBI:57379"/>
        <dbReference type="ChEBI" id="CHEBI:74151"/>
        <dbReference type="EC" id="2.3.1.225"/>
    </reaction>
</comment>
<keyword evidence="5 7" id="KW-0472">Membrane</keyword>
<feature type="transmembrane region" description="Helical" evidence="7">
    <location>
        <begin position="65"/>
        <end position="86"/>
    </location>
</feature>
<evidence type="ECO:0000313" key="12">
    <source>
        <dbReference type="Proteomes" id="UP000663832"/>
    </source>
</evidence>
<feature type="transmembrane region" description="Helical" evidence="7">
    <location>
        <begin position="123"/>
        <end position="141"/>
    </location>
</feature>
<keyword evidence="4 7" id="KW-1133">Transmembrane helix</keyword>
<keyword evidence="3 7" id="KW-0812">Transmembrane</keyword>
<keyword evidence="2 7" id="KW-0808">Transferase</keyword>
<dbReference type="GO" id="GO:0019706">
    <property type="term" value="F:protein-cysteine S-palmitoyltransferase activity"/>
    <property type="evidence" value="ECO:0007669"/>
    <property type="project" value="UniProtKB-EC"/>
</dbReference>
<evidence type="ECO:0000259" key="9">
    <source>
        <dbReference type="Pfam" id="PF01529"/>
    </source>
</evidence>
<evidence type="ECO:0000256" key="3">
    <source>
        <dbReference type="ARBA" id="ARBA00022692"/>
    </source>
</evidence>
<dbReference type="InterPro" id="IPR039859">
    <property type="entry name" value="PFA4/ZDH16/20/ERF2-like"/>
</dbReference>
<dbReference type="Proteomes" id="UP000663832">
    <property type="component" value="Unassembled WGS sequence"/>
</dbReference>
<sequence length="253" mass="29446">MASTTPPGLAKDYQNLASQYPLCKKCSMHKPPRTHHCRWCDACVLKFDHHCICKQHCVGFYNHRYFFQFCCFMAIGCMYAGTMGFREYQIARLGEHRFSHLDIFFKPFIVLNAFGIINYITYSIFIAALVVSFLLITLVCWHGRMISRGITSVERLFNQDYTKQCTKQGFVFVNPYDLGLVENWKQFFNVRTVGEFIRRVLWPSTHLPSGNGIIWTNCNGQNLNKQTKSSSQTRTDSKQDIQPKEPMESMKDR</sequence>
<evidence type="ECO:0000256" key="7">
    <source>
        <dbReference type="RuleBase" id="RU079119"/>
    </source>
</evidence>
<protein>
    <recommendedName>
        <fullName evidence="7">Palmitoyltransferase</fullName>
        <ecNumber evidence="7">2.3.1.225</ecNumber>
    </recommendedName>
</protein>
<dbReference type="AlphaFoldDB" id="A0A815GKN6"/>
<reference evidence="11" key="1">
    <citation type="submission" date="2021-02" db="EMBL/GenBank/DDBJ databases">
        <authorList>
            <person name="Nowell W R."/>
        </authorList>
    </citation>
    <scope>NUCLEOTIDE SEQUENCE</scope>
</reference>
<dbReference type="PROSITE" id="PS50216">
    <property type="entry name" value="DHHC"/>
    <property type="match status" value="1"/>
</dbReference>
<comment type="caution">
    <text evidence="11">The sequence shown here is derived from an EMBL/GenBank/DDBJ whole genome shotgun (WGS) entry which is preliminary data.</text>
</comment>
<dbReference type="EMBL" id="CAJNOM010000306">
    <property type="protein sequence ID" value="CAF1341165.1"/>
    <property type="molecule type" value="Genomic_DNA"/>
</dbReference>
<dbReference type="InterPro" id="IPR001594">
    <property type="entry name" value="Palmitoyltrfase_DHHC"/>
</dbReference>
<proteinExistence type="inferred from homology"/>
<evidence type="ECO:0000256" key="4">
    <source>
        <dbReference type="ARBA" id="ARBA00022989"/>
    </source>
</evidence>
<keyword evidence="12" id="KW-1185">Reference proteome</keyword>
<feature type="domain" description="Palmitoyltransferase DHHC" evidence="9">
    <location>
        <begin position="22"/>
        <end position="156"/>
    </location>
</feature>
<dbReference type="EMBL" id="CAJNOI010000170">
    <property type="protein sequence ID" value="CAF1152980.1"/>
    <property type="molecule type" value="Genomic_DNA"/>
</dbReference>
<evidence type="ECO:0000256" key="6">
    <source>
        <dbReference type="ARBA" id="ARBA00023315"/>
    </source>
</evidence>
<evidence type="ECO:0000256" key="2">
    <source>
        <dbReference type="ARBA" id="ARBA00022679"/>
    </source>
</evidence>
<dbReference type="GO" id="GO:0016020">
    <property type="term" value="C:membrane"/>
    <property type="evidence" value="ECO:0007669"/>
    <property type="project" value="UniProtKB-SubCell"/>
</dbReference>
<feature type="region of interest" description="Disordered" evidence="8">
    <location>
        <begin position="224"/>
        <end position="253"/>
    </location>
</feature>
<evidence type="ECO:0000256" key="1">
    <source>
        <dbReference type="ARBA" id="ARBA00004141"/>
    </source>
</evidence>
<organism evidence="11 12">
    <name type="scientific">Adineta steineri</name>
    <dbReference type="NCBI Taxonomy" id="433720"/>
    <lineage>
        <taxon>Eukaryota</taxon>
        <taxon>Metazoa</taxon>
        <taxon>Spiralia</taxon>
        <taxon>Gnathifera</taxon>
        <taxon>Rotifera</taxon>
        <taxon>Eurotatoria</taxon>
        <taxon>Bdelloidea</taxon>
        <taxon>Adinetida</taxon>
        <taxon>Adinetidae</taxon>
        <taxon>Adineta</taxon>
    </lineage>
</organism>
<comment type="subcellular location">
    <subcellularLocation>
        <location evidence="1">Membrane</location>
        <topology evidence="1">Multi-pass membrane protein</topology>
    </subcellularLocation>
</comment>
<gene>
    <name evidence="10" type="ORF">BJG266_LOCUS24200</name>
    <name evidence="11" type="ORF">QVE165_LOCUS33447</name>
</gene>
<evidence type="ECO:0000313" key="11">
    <source>
        <dbReference type="EMBL" id="CAF1341165.1"/>
    </source>
</evidence>
<evidence type="ECO:0000256" key="5">
    <source>
        <dbReference type="ARBA" id="ARBA00023136"/>
    </source>
</evidence>
<dbReference type="EC" id="2.3.1.225" evidence="7"/>